<keyword evidence="3" id="KW-0472">Membrane</keyword>
<name>A0AAP0P3K6_9MAGN</name>
<dbReference type="InterPro" id="IPR044215">
    <property type="entry name" value="PIG-H"/>
</dbReference>
<dbReference type="GO" id="GO:0006506">
    <property type="term" value="P:GPI anchor biosynthetic process"/>
    <property type="evidence" value="ECO:0007669"/>
    <property type="project" value="InterPro"/>
</dbReference>
<reference evidence="5 6" key="1">
    <citation type="submission" date="2024-01" db="EMBL/GenBank/DDBJ databases">
        <title>Genome assemblies of Stephania.</title>
        <authorList>
            <person name="Yang L."/>
        </authorList>
    </citation>
    <scope>NUCLEOTIDE SEQUENCE [LARGE SCALE GENOMIC DNA]</scope>
    <source>
        <strain evidence="5">QJT</strain>
        <tissue evidence="5">Leaf</tissue>
    </source>
</reference>
<evidence type="ECO:0000256" key="2">
    <source>
        <dbReference type="ARBA" id="ARBA00009610"/>
    </source>
</evidence>
<dbReference type="Pfam" id="PF10181">
    <property type="entry name" value="PIG-H"/>
    <property type="match status" value="1"/>
</dbReference>
<dbReference type="InterPro" id="IPR019328">
    <property type="entry name" value="PIGH-H_dom"/>
</dbReference>
<dbReference type="EMBL" id="JBBNAE010000004">
    <property type="protein sequence ID" value="KAK9129218.1"/>
    <property type="molecule type" value="Genomic_DNA"/>
</dbReference>
<keyword evidence="6" id="KW-1185">Reference proteome</keyword>
<dbReference type="GO" id="GO:0000506">
    <property type="term" value="C:glycosylphosphatidylinositol-N-acetylglucosaminyltransferase (GPI-GnT) complex"/>
    <property type="evidence" value="ECO:0007669"/>
    <property type="project" value="InterPro"/>
</dbReference>
<sequence length="186" mass="20990">MVCATVVFGKYVYLHDDDDEGPHQAVDSHQILVRKKGKRSYLLYLIILPILANMVYLFLAKEKVGAAFIVTILLSLLFMKALHGKSIKKESVVIMPGFGVQIETHYSRRVVRRFVPIGKILRPVLNECVTPVTCYWSLALIIHGEDELMLVFQELRPPVKMLVPIWKALCAATDAIKKVNTNVADT</sequence>
<evidence type="ECO:0000313" key="6">
    <source>
        <dbReference type="Proteomes" id="UP001417504"/>
    </source>
</evidence>
<feature type="transmembrane region" description="Helical" evidence="3">
    <location>
        <begin position="41"/>
        <end position="59"/>
    </location>
</feature>
<dbReference type="Proteomes" id="UP001417504">
    <property type="component" value="Unassembled WGS sequence"/>
</dbReference>
<protein>
    <recommendedName>
        <fullName evidence="4">Phosphatidylinositol N-acetylglucosaminyltransferase subunit H conserved domain-containing protein</fullName>
    </recommendedName>
</protein>
<keyword evidence="3" id="KW-1133">Transmembrane helix</keyword>
<evidence type="ECO:0000256" key="3">
    <source>
        <dbReference type="SAM" id="Phobius"/>
    </source>
</evidence>
<feature type="transmembrane region" description="Helical" evidence="3">
    <location>
        <begin position="65"/>
        <end position="82"/>
    </location>
</feature>
<dbReference type="PANTHER" id="PTHR15231">
    <property type="entry name" value="PHOSPHATIDYLINOSITOL N-ACETYLGLUCOSAMINYLTRANSFERASE SUBUNIT H"/>
    <property type="match status" value="1"/>
</dbReference>
<evidence type="ECO:0000313" key="5">
    <source>
        <dbReference type="EMBL" id="KAK9129218.1"/>
    </source>
</evidence>
<organism evidence="5 6">
    <name type="scientific">Stephania japonica</name>
    <dbReference type="NCBI Taxonomy" id="461633"/>
    <lineage>
        <taxon>Eukaryota</taxon>
        <taxon>Viridiplantae</taxon>
        <taxon>Streptophyta</taxon>
        <taxon>Embryophyta</taxon>
        <taxon>Tracheophyta</taxon>
        <taxon>Spermatophyta</taxon>
        <taxon>Magnoliopsida</taxon>
        <taxon>Ranunculales</taxon>
        <taxon>Menispermaceae</taxon>
        <taxon>Menispermoideae</taxon>
        <taxon>Cissampelideae</taxon>
        <taxon>Stephania</taxon>
    </lineage>
</organism>
<gene>
    <name evidence="5" type="ORF">Sjap_009705</name>
</gene>
<comment type="pathway">
    <text evidence="1">Glycolipid biosynthesis; glycosylphosphatidylinositol-anchor biosynthesis.</text>
</comment>
<comment type="caution">
    <text evidence="5">The sequence shown here is derived from an EMBL/GenBank/DDBJ whole genome shotgun (WGS) entry which is preliminary data.</text>
</comment>
<evidence type="ECO:0000259" key="4">
    <source>
        <dbReference type="Pfam" id="PF10181"/>
    </source>
</evidence>
<evidence type="ECO:0000256" key="1">
    <source>
        <dbReference type="ARBA" id="ARBA00004687"/>
    </source>
</evidence>
<dbReference type="AlphaFoldDB" id="A0AAP0P3K6"/>
<proteinExistence type="inferred from homology"/>
<keyword evidence="3" id="KW-0812">Transmembrane</keyword>
<accession>A0AAP0P3K6</accession>
<dbReference type="PANTHER" id="PTHR15231:SF1">
    <property type="entry name" value="PHOSPHATIDYLINOSITOL N-ACETYLGLUCOSAMINYLTRANSFERASE SUBUNIT H"/>
    <property type="match status" value="1"/>
</dbReference>
<comment type="similarity">
    <text evidence="2">Belongs to the PIGH family.</text>
</comment>
<feature type="domain" description="Phosphatidylinositol N-acetylglucosaminyltransferase subunit H conserved" evidence="4">
    <location>
        <begin position="91"/>
        <end position="153"/>
    </location>
</feature>